<dbReference type="EMBL" id="WWCH01000001">
    <property type="protein sequence ID" value="MYM78738.1"/>
    <property type="molecule type" value="Genomic_DNA"/>
</dbReference>
<organism evidence="6 9">
    <name type="scientific">Acinetobacter baumannii</name>
    <dbReference type="NCBI Taxonomy" id="470"/>
    <lineage>
        <taxon>Bacteria</taxon>
        <taxon>Pseudomonadati</taxon>
        <taxon>Pseudomonadota</taxon>
        <taxon>Gammaproteobacteria</taxon>
        <taxon>Moraxellales</taxon>
        <taxon>Moraxellaceae</taxon>
        <taxon>Acinetobacter</taxon>
        <taxon>Acinetobacter calcoaceticus/baumannii complex</taxon>
    </lineage>
</organism>
<evidence type="ECO:0000313" key="9">
    <source>
        <dbReference type="Proteomes" id="UP000194699"/>
    </source>
</evidence>
<dbReference type="Proteomes" id="UP001174156">
    <property type="component" value="Unassembled WGS sequence"/>
</dbReference>
<evidence type="ECO:0000313" key="6">
    <source>
        <dbReference type="EMBL" id="OTM94555.1"/>
    </source>
</evidence>
<reference evidence="5 10" key="3">
    <citation type="journal article" date="2017" name="Ann. Clin. Microbiol. Antimicrob.">
        <title>New eight genes identified at the clinical multidrug-resistant Acinetobacter baumannii DMS06669 strain in a Vietnam hospital.</title>
        <authorList>
            <person name="Si-Tuan N."/>
            <person name="Ngoc H.M."/>
            <person name="Hang P.T.T."/>
            <person name="Nguyen C."/>
            <person name="Van P.H."/>
            <person name="Huong N.T."/>
        </authorList>
    </citation>
    <scope>NUCLEOTIDE SEQUENCE [LARGE SCALE GENOMIC DNA]</scope>
    <source>
        <strain evidence="5 10">DMS06669</strain>
    </source>
</reference>
<name>A0A0G4QTE4_ACIBA</name>
<evidence type="ECO:0000313" key="2">
    <source>
        <dbReference type="EMBL" id="KQD18092.1"/>
    </source>
</evidence>
<evidence type="ECO:0000313" key="3">
    <source>
        <dbReference type="EMBL" id="MDK4881969.1"/>
    </source>
</evidence>
<reference evidence="3" key="7">
    <citation type="submission" date="2023-01" db="EMBL/GenBank/DDBJ databases">
        <title>Genomic dissection of endemic carbapenem resistance: metallo-beta-lactamase gene dissemination through clonal, plasmid and integron transfer pathways.</title>
        <authorList>
            <person name="Macesic N."/>
        </authorList>
    </citation>
    <scope>NUCLEOTIDE SEQUENCE</scope>
    <source>
        <strain evidence="3">CPO519</strain>
    </source>
</reference>
<evidence type="ECO:0000313" key="11">
    <source>
        <dbReference type="Proteomes" id="UP001174156"/>
    </source>
</evidence>
<sequence>MSIPAGIKTPGVYTDVNINTLRTGLPANEQKVLFVTLDVLSGQFTPVDVYDTAGADSKFGKNSQAGRMIKAAVKTNRLVNAQAIALAVDGVRTQKALHTESGDAVLAEDGALIEP</sequence>
<dbReference type="EMBL" id="JARTMM010000031">
    <property type="protein sequence ID" value="MDK4881969.1"/>
    <property type="molecule type" value="Genomic_DNA"/>
</dbReference>
<reference evidence="4 11" key="6">
    <citation type="journal article" date="2023" name="Nat. Commun.">
        <title>Genomic dissection of endemic carbapenem resistance reveals metallo-beta-lactamase dissemination through clonal, plasmid and integron transfer.</title>
        <authorList>
            <person name="Macesic N."/>
            <person name="Hawkey J."/>
            <person name="Vezina B."/>
            <person name="Wisniewski J.A."/>
            <person name="Cottingham H."/>
            <person name="Blakeway L.V."/>
            <person name="Harshegyi T."/>
            <person name="Pragastis K."/>
            <person name="Badoordeen G.Z."/>
            <person name="Dennison A."/>
            <person name="Spelman D.W."/>
            <person name="Jenney A.W.J."/>
            <person name="Peleg A.Y."/>
        </authorList>
    </citation>
    <scope>NUCLEOTIDE SEQUENCE [LARGE SCALE GENOMIC DNA]</scope>
    <source>
        <strain evidence="4 11">CPO519</strain>
    </source>
</reference>
<dbReference type="EMBL" id="LN997846">
    <property type="protein sequence ID" value="CUW35941.1"/>
    <property type="molecule type" value="Genomic_DNA"/>
</dbReference>
<reference evidence="5" key="5">
    <citation type="submission" date="2019-12" db="EMBL/GenBank/DDBJ databases">
        <authorList>
            <person name="Nguyen S.-T."/>
        </authorList>
    </citation>
    <scope>NUCLEOTIDE SEQUENCE</scope>
    <source>
        <strain evidence="5">DMS06669</strain>
    </source>
</reference>
<evidence type="ECO:0000313" key="7">
    <source>
        <dbReference type="Proteomes" id="UP000051322"/>
    </source>
</evidence>
<dbReference type="EMBL" id="LLFE01000070">
    <property type="protein sequence ID" value="KQD18092.1"/>
    <property type="molecule type" value="Genomic_DNA"/>
</dbReference>
<reference evidence="1 8" key="2">
    <citation type="submission" date="2015-12" db="EMBL/GenBank/DDBJ databases">
        <authorList>
            <person name="Wibberg D."/>
        </authorList>
    </citation>
    <scope>NUCLEOTIDE SEQUENCE [LARGE SCALE GENOMIC DNA]</scope>
    <source>
        <strain evidence="1">R2091</strain>
    </source>
</reference>
<proteinExistence type="predicted"/>
<gene>
    <name evidence="1" type="ORF">ABR2091_2544</name>
    <name evidence="2" type="ORF">APD06_02360</name>
    <name evidence="6" type="ORF">B9X95_00080</name>
    <name evidence="5" type="ORF">GSE42_12455</name>
    <name evidence="4" type="ORF">P9867_011085</name>
    <name evidence="3" type="ORF">P9867_09710</name>
</gene>
<evidence type="ECO:0000313" key="4">
    <source>
        <dbReference type="EMBL" id="MEC5496997.1"/>
    </source>
</evidence>
<reference evidence="6 9" key="4">
    <citation type="submission" date="2017-05" db="EMBL/GenBank/DDBJ databases">
        <authorList>
            <person name="Song R."/>
            <person name="Chenine A.L."/>
            <person name="Ruprecht R.M."/>
        </authorList>
    </citation>
    <scope>NUCLEOTIDE SEQUENCE [LARGE SCALE GENOMIC DNA]</scope>
    <source>
        <strain evidence="6 9">PR350</strain>
    </source>
</reference>
<dbReference type="EMBL" id="NGEL01000001">
    <property type="protein sequence ID" value="OTM94555.1"/>
    <property type="molecule type" value="Genomic_DNA"/>
</dbReference>
<accession>A0A0G4QTE4</accession>
<reference evidence="2 7" key="1">
    <citation type="submission" date="2015-10" db="EMBL/GenBank/DDBJ databases">
        <title>The utility of whole genome sequencing in characterizing Acinetobacter epidemiology and analyzing hospital outbreaks.</title>
        <authorList>
            <person name="Ozer E.A."/>
            <person name="Fitzpatrick M.A."/>
            <person name="Hauser A.R."/>
        </authorList>
    </citation>
    <scope>NUCLEOTIDE SEQUENCE [LARGE SCALE GENOMIC DNA]</scope>
    <source>
        <strain evidence="2 7">ABBL059</strain>
    </source>
</reference>
<evidence type="ECO:0000313" key="8">
    <source>
        <dbReference type="Proteomes" id="UP000066661"/>
    </source>
</evidence>
<evidence type="ECO:0000313" key="10">
    <source>
        <dbReference type="Proteomes" id="UP000480763"/>
    </source>
</evidence>
<dbReference type="RefSeq" id="WP_002004678.1">
    <property type="nucleotide sequence ID" value="NZ_CAJHHC010000001.1"/>
</dbReference>
<evidence type="ECO:0000313" key="1">
    <source>
        <dbReference type="EMBL" id="CUW35941.1"/>
    </source>
</evidence>
<dbReference type="Proteomes" id="UP000051322">
    <property type="component" value="Unassembled WGS sequence"/>
</dbReference>
<reference evidence="4" key="8">
    <citation type="submission" date="2024-01" db="EMBL/GenBank/DDBJ databases">
        <authorList>
            <person name="Macesic N."/>
        </authorList>
    </citation>
    <scope>NUCLEOTIDE SEQUENCE</scope>
    <source>
        <strain evidence="4">CPO519</strain>
    </source>
</reference>
<dbReference type="Proteomes" id="UP000480763">
    <property type="component" value="Unassembled WGS sequence"/>
</dbReference>
<dbReference type="Proteomes" id="UP000066661">
    <property type="component" value="Chromosome I"/>
</dbReference>
<dbReference type="AlphaFoldDB" id="A0A0G4QTE4"/>
<dbReference type="EMBL" id="JARTMM020000001">
    <property type="protein sequence ID" value="MEC5496997.1"/>
    <property type="molecule type" value="Genomic_DNA"/>
</dbReference>
<evidence type="ECO:0000313" key="5">
    <source>
        <dbReference type="EMBL" id="MYM78738.1"/>
    </source>
</evidence>
<protein>
    <submittedName>
        <fullName evidence="6">Phage tail protein</fullName>
    </submittedName>
</protein>
<dbReference type="Proteomes" id="UP000194699">
    <property type="component" value="Unassembled WGS sequence"/>
</dbReference>